<dbReference type="GO" id="GO:0016614">
    <property type="term" value="F:oxidoreductase activity, acting on CH-OH group of donors"/>
    <property type="evidence" value="ECO:0007669"/>
    <property type="project" value="UniProtKB-ARBA"/>
</dbReference>
<feature type="binding site" evidence="7">
    <location>
        <position position="260"/>
    </location>
    <ligand>
        <name>glyoxylate</name>
        <dbReference type="ChEBI" id="CHEBI:36655"/>
    </ligand>
</feature>
<dbReference type="CDD" id="cd02809">
    <property type="entry name" value="alpha_hydroxyacid_oxid_FMN"/>
    <property type="match status" value="1"/>
</dbReference>
<keyword evidence="10" id="KW-1185">Reference proteome</keyword>
<dbReference type="EMBL" id="RKQK01000002">
    <property type="protein sequence ID" value="RPE67341.1"/>
    <property type="molecule type" value="Genomic_DNA"/>
</dbReference>
<keyword evidence="4" id="KW-0560">Oxidoreductase</keyword>
<evidence type="ECO:0000313" key="9">
    <source>
        <dbReference type="EMBL" id="RPE67341.1"/>
    </source>
</evidence>
<dbReference type="SUPFAM" id="SSF51395">
    <property type="entry name" value="FMN-linked oxidoreductases"/>
    <property type="match status" value="1"/>
</dbReference>
<protein>
    <submittedName>
        <fullName evidence="9">4-hydroxymandelate oxidase</fullName>
    </submittedName>
</protein>
<feature type="binding site" evidence="7">
    <location>
        <begin position="291"/>
        <end position="295"/>
    </location>
    <ligand>
        <name>FMN</name>
        <dbReference type="ChEBI" id="CHEBI:58210"/>
    </ligand>
</feature>
<evidence type="ECO:0000256" key="7">
    <source>
        <dbReference type="PIRSR" id="PIRSR000138-2"/>
    </source>
</evidence>
<dbReference type="InterPro" id="IPR000262">
    <property type="entry name" value="FMN-dep_DH"/>
</dbReference>
<feature type="binding site" evidence="7">
    <location>
        <position position="236"/>
    </location>
    <ligand>
        <name>FMN</name>
        <dbReference type="ChEBI" id="CHEBI:58210"/>
    </ligand>
</feature>
<proteinExistence type="inferred from homology"/>
<dbReference type="AlphaFoldDB" id="A0A3N4UJ32"/>
<evidence type="ECO:0000256" key="1">
    <source>
        <dbReference type="ARBA" id="ARBA00001917"/>
    </source>
</evidence>
<dbReference type="PANTHER" id="PTHR10578:SF143">
    <property type="entry name" value="FMN-DEPENDENT ALPHA-HYDROXY ACID DEHYDROGENASE PB1A11.03"/>
    <property type="match status" value="1"/>
</dbReference>
<name>A0A3N4UJ32_9RHOB</name>
<dbReference type="PANTHER" id="PTHR10578">
    <property type="entry name" value="S -2-HYDROXY-ACID OXIDASE-RELATED"/>
    <property type="match status" value="1"/>
</dbReference>
<comment type="similarity">
    <text evidence="5">Belongs to the FMN-dependent alpha-hydroxy acid dehydrogenase family.</text>
</comment>
<dbReference type="Gene3D" id="3.20.20.70">
    <property type="entry name" value="Aldolase class I"/>
    <property type="match status" value="1"/>
</dbReference>
<feature type="binding site" evidence="7">
    <location>
        <begin position="314"/>
        <end position="315"/>
    </location>
    <ligand>
        <name>FMN</name>
        <dbReference type="ChEBI" id="CHEBI:58210"/>
    </ligand>
</feature>
<feature type="binding site" evidence="7">
    <location>
        <position position="112"/>
    </location>
    <ligand>
        <name>FMN</name>
        <dbReference type="ChEBI" id="CHEBI:58210"/>
    </ligand>
</feature>
<evidence type="ECO:0000256" key="6">
    <source>
        <dbReference type="PIRSR" id="PIRSR000138-1"/>
    </source>
</evidence>
<feature type="binding site" evidence="7">
    <location>
        <position position="263"/>
    </location>
    <ligand>
        <name>glyoxylate</name>
        <dbReference type="ChEBI" id="CHEBI:36655"/>
    </ligand>
</feature>
<feature type="binding site" evidence="7">
    <location>
        <position position="134"/>
    </location>
    <ligand>
        <name>FMN</name>
        <dbReference type="ChEBI" id="CHEBI:58210"/>
    </ligand>
</feature>
<keyword evidence="2 7" id="KW-0285">Flavoprotein</keyword>
<feature type="binding site" evidence="7">
    <location>
        <position position="136"/>
    </location>
    <ligand>
        <name>glyoxylate</name>
        <dbReference type="ChEBI" id="CHEBI:36655"/>
    </ligand>
</feature>
<feature type="binding site" evidence="7">
    <location>
        <position position="258"/>
    </location>
    <ligand>
        <name>FMN</name>
        <dbReference type="ChEBI" id="CHEBI:58210"/>
    </ligand>
</feature>
<feature type="binding site" evidence="7">
    <location>
        <position position="171"/>
    </location>
    <ligand>
        <name>glyoxylate</name>
        <dbReference type="ChEBI" id="CHEBI:36655"/>
    </ligand>
</feature>
<comment type="cofactor">
    <cofactor evidence="1">
        <name>FMN</name>
        <dbReference type="ChEBI" id="CHEBI:58210"/>
    </cofactor>
</comment>
<dbReference type="GO" id="GO:0010181">
    <property type="term" value="F:FMN binding"/>
    <property type="evidence" value="ECO:0007669"/>
    <property type="project" value="InterPro"/>
</dbReference>
<keyword evidence="3 7" id="KW-0288">FMN</keyword>
<sequence length="364" mass="38390">MPTDSHHSMPTLNAYFKAAQAHLPEDHLAYFFGGAGSETTLRANQSDFENICIRPRILRDLRGGGTQVTVLNTPMSAPLLIAPIAYQKLLCPQGECATAQAAAAQDLPMILSSQSATPMSDVATAGEGNTSWFQLYWQADRSTTMVLAERAMRAGYSALVLTVDAPVNGIRDREIETGFALPDGISAVNLAGLPRPQFAPLAADETLLFDRVAHCAPTWEDVAWLCESVGLPVVIKGVLSPEDALLAVQSGASALVVSNHGGRVLDGVPSAINALPEVVQAVGDAIPVFMDSGIRRGTDIFKALALGASAVLVGRPVLCGLAVAGAQGASHVLRMLKDELEAAMMLAGCRTIADITPEHVYLKR</sequence>
<dbReference type="InterPro" id="IPR013785">
    <property type="entry name" value="Aldolase_TIM"/>
</dbReference>
<gene>
    <name evidence="9" type="ORF">EDD53_1748</name>
</gene>
<evidence type="ECO:0000259" key="8">
    <source>
        <dbReference type="PROSITE" id="PS51349"/>
    </source>
</evidence>
<evidence type="ECO:0000256" key="4">
    <source>
        <dbReference type="ARBA" id="ARBA00023002"/>
    </source>
</evidence>
<dbReference type="PROSITE" id="PS51349">
    <property type="entry name" value="FMN_HYDROXY_ACID_DH_2"/>
    <property type="match status" value="1"/>
</dbReference>
<organism evidence="9 10">
    <name type="scientific">Pacificibacter maritimus</name>
    <dbReference type="NCBI Taxonomy" id="762213"/>
    <lineage>
        <taxon>Bacteria</taxon>
        <taxon>Pseudomonadati</taxon>
        <taxon>Pseudomonadota</taxon>
        <taxon>Alphaproteobacteria</taxon>
        <taxon>Rhodobacterales</taxon>
        <taxon>Roseobacteraceae</taxon>
        <taxon>Pacificibacter</taxon>
    </lineage>
</organism>
<feature type="binding site" evidence="7">
    <location>
        <begin position="83"/>
        <end position="85"/>
    </location>
    <ligand>
        <name>FMN</name>
        <dbReference type="ChEBI" id="CHEBI:58210"/>
    </ligand>
</feature>
<feature type="binding site" evidence="7">
    <location>
        <position position="30"/>
    </location>
    <ligand>
        <name>glyoxylate</name>
        <dbReference type="ChEBI" id="CHEBI:36655"/>
    </ligand>
</feature>
<dbReference type="PIRSF" id="PIRSF000138">
    <property type="entry name" value="Al-hdrx_acd_dh"/>
    <property type="match status" value="1"/>
</dbReference>
<accession>A0A3N4UJ32</accession>
<dbReference type="InterPro" id="IPR037396">
    <property type="entry name" value="FMN_HAD"/>
</dbReference>
<dbReference type="RefSeq" id="WP_246002316.1">
    <property type="nucleotide sequence ID" value="NZ_RKQK01000002.1"/>
</dbReference>
<evidence type="ECO:0000256" key="5">
    <source>
        <dbReference type="ARBA" id="ARBA00024042"/>
    </source>
</evidence>
<feature type="binding site" evidence="7">
    <location>
        <position position="162"/>
    </location>
    <ligand>
        <name>FMN</name>
        <dbReference type="ChEBI" id="CHEBI:58210"/>
    </ligand>
</feature>
<dbReference type="InterPro" id="IPR012133">
    <property type="entry name" value="Alpha-hydoxy_acid_DH_FMN"/>
</dbReference>
<comment type="caution">
    <text evidence="9">The sequence shown here is derived from an EMBL/GenBank/DDBJ whole genome shotgun (WGS) entry which is preliminary data.</text>
</comment>
<evidence type="ECO:0000256" key="2">
    <source>
        <dbReference type="ARBA" id="ARBA00022630"/>
    </source>
</evidence>
<dbReference type="FunFam" id="3.20.20.70:FF:000029">
    <property type="entry name" value="L-lactate dehydrogenase"/>
    <property type="match status" value="1"/>
</dbReference>
<reference evidence="9 10" key="1">
    <citation type="submission" date="2018-11" db="EMBL/GenBank/DDBJ databases">
        <title>Genomic Encyclopedia of Type Strains, Phase IV (KMG-IV): sequencing the most valuable type-strain genomes for metagenomic binning, comparative biology and taxonomic classification.</title>
        <authorList>
            <person name="Goeker M."/>
        </authorList>
    </citation>
    <scope>NUCLEOTIDE SEQUENCE [LARGE SCALE GENOMIC DNA]</scope>
    <source>
        <strain evidence="9 10">DSM 104731</strain>
    </source>
</reference>
<evidence type="ECO:0000256" key="3">
    <source>
        <dbReference type="ARBA" id="ARBA00022643"/>
    </source>
</evidence>
<feature type="domain" description="FMN hydroxy acid dehydrogenase" evidence="8">
    <location>
        <begin position="4"/>
        <end position="364"/>
    </location>
</feature>
<dbReference type="Proteomes" id="UP000269689">
    <property type="component" value="Unassembled WGS sequence"/>
</dbReference>
<feature type="active site" description="Proton acceptor" evidence="6">
    <location>
        <position position="260"/>
    </location>
</feature>
<dbReference type="Pfam" id="PF01070">
    <property type="entry name" value="FMN_dh"/>
    <property type="match status" value="1"/>
</dbReference>
<evidence type="ECO:0000313" key="10">
    <source>
        <dbReference type="Proteomes" id="UP000269689"/>
    </source>
</evidence>